<protein>
    <submittedName>
        <fullName evidence="2">Uncharacterized protein</fullName>
    </submittedName>
</protein>
<organism evidence="2 3">
    <name type="scientific">Desmophyllum pertusum</name>
    <dbReference type="NCBI Taxonomy" id="174260"/>
    <lineage>
        <taxon>Eukaryota</taxon>
        <taxon>Metazoa</taxon>
        <taxon>Cnidaria</taxon>
        <taxon>Anthozoa</taxon>
        <taxon>Hexacorallia</taxon>
        <taxon>Scleractinia</taxon>
        <taxon>Caryophylliina</taxon>
        <taxon>Caryophylliidae</taxon>
        <taxon>Desmophyllum</taxon>
    </lineage>
</organism>
<name>A0A9X0CL44_9CNID</name>
<accession>A0A9X0CL44</accession>
<evidence type="ECO:0000256" key="1">
    <source>
        <dbReference type="SAM" id="MobiDB-lite"/>
    </source>
</evidence>
<keyword evidence="3" id="KW-1185">Reference proteome</keyword>
<dbReference type="Proteomes" id="UP001163046">
    <property type="component" value="Unassembled WGS sequence"/>
</dbReference>
<comment type="caution">
    <text evidence="2">The sequence shown here is derived from an EMBL/GenBank/DDBJ whole genome shotgun (WGS) entry which is preliminary data.</text>
</comment>
<feature type="region of interest" description="Disordered" evidence="1">
    <location>
        <begin position="69"/>
        <end position="95"/>
    </location>
</feature>
<gene>
    <name evidence="2" type="ORF">OS493_014626</name>
</gene>
<feature type="compositionally biased region" description="Acidic residues" evidence="1">
    <location>
        <begin position="76"/>
        <end position="95"/>
    </location>
</feature>
<reference evidence="2" key="1">
    <citation type="submission" date="2023-01" db="EMBL/GenBank/DDBJ databases">
        <title>Genome assembly of the deep-sea coral Lophelia pertusa.</title>
        <authorList>
            <person name="Herrera S."/>
            <person name="Cordes E."/>
        </authorList>
    </citation>
    <scope>NUCLEOTIDE SEQUENCE</scope>
    <source>
        <strain evidence="2">USNM1676648</strain>
        <tissue evidence="2">Polyp</tissue>
    </source>
</reference>
<evidence type="ECO:0000313" key="3">
    <source>
        <dbReference type="Proteomes" id="UP001163046"/>
    </source>
</evidence>
<proteinExistence type="predicted"/>
<dbReference type="AlphaFoldDB" id="A0A9X0CL44"/>
<sequence length="120" mass="13751">MEIKAITTRVGYHIVESMRLEADPTFSPCSFLTKSKQMISLALNMLSWMKVHLSLKHLAKEPLARKETLFTAEANADTEADEPNPETTLDSEEETDFTGLTTIWSRRRAVRPPRHMEDFL</sequence>
<dbReference type="EMBL" id="MU827308">
    <property type="protein sequence ID" value="KAJ7361975.1"/>
    <property type="molecule type" value="Genomic_DNA"/>
</dbReference>
<evidence type="ECO:0000313" key="2">
    <source>
        <dbReference type="EMBL" id="KAJ7361975.1"/>
    </source>
</evidence>